<organism evidence="1">
    <name type="scientific">marine sediment metagenome</name>
    <dbReference type="NCBI Taxonomy" id="412755"/>
    <lineage>
        <taxon>unclassified sequences</taxon>
        <taxon>metagenomes</taxon>
        <taxon>ecological metagenomes</taxon>
    </lineage>
</organism>
<gene>
    <name evidence="1" type="ORF">LCGC14_0625050</name>
</gene>
<dbReference type="InterPro" id="IPR045516">
    <property type="entry name" value="DUF6477"/>
</dbReference>
<proteinExistence type="predicted"/>
<evidence type="ECO:0000313" key="1">
    <source>
        <dbReference type="EMBL" id="KKN51203.1"/>
    </source>
</evidence>
<protein>
    <submittedName>
        <fullName evidence="1">Uncharacterized protein</fullName>
    </submittedName>
</protein>
<accession>A0A0F9UC43</accession>
<dbReference type="Pfam" id="PF20083">
    <property type="entry name" value="DUF6477"/>
    <property type="match status" value="1"/>
</dbReference>
<sequence length="78" mass="8796">MGVDNYRRGTHLRRLLGCTTLPRNGPALLRLIDMEAELNVQRKMADTGYNLIRHVEVLIAIVSEARLLRTGQGRPDVT</sequence>
<name>A0A0F9UC43_9ZZZZ</name>
<dbReference type="AlphaFoldDB" id="A0A0F9UC43"/>
<reference evidence="1" key="1">
    <citation type="journal article" date="2015" name="Nature">
        <title>Complex archaea that bridge the gap between prokaryotes and eukaryotes.</title>
        <authorList>
            <person name="Spang A."/>
            <person name="Saw J.H."/>
            <person name="Jorgensen S.L."/>
            <person name="Zaremba-Niedzwiedzka K."/>
            <person name="Martijn J."/>
            <person name="Lind A.E."/>
            <person name="van Eijk R."/>
            <person name="Schleper C."/>
            <person name="Guy L."/>
            <person name="Ettema T.J."/>
        </authorList>
    </citation>
    <scope>NUCLEOTIDE SEQUENCE</scope>
</reference>
<comment type="caution">
    <text evidence="1">The sequence shown here is derived from an EMBL/GenBank/DDBJ whole genome shotgun (WGS) entry which is preliminary data.</text>
</comment>
<dbReference type="EMBL" id="LAZR01001074">
    <property type="protein sequence ID" value="KKN51203.1"/>
    <property type="molecule type" value="Genomic_DNA"/>
</dbReference>